<accession>A0ABD1MK15</accession>
<evidence type="ECO:0000313" key="3">
    <source>
        <dbReference type="Proteomes" id="UP001603857"/>
    </source>
</evidence>
<comment type="caution">
    <text evidence="2">The sequence shown here is derived from an EMBL/GenBank/DDBJ whole genome shotgun (WGS) entry which is preliminary data.</text>
</comment>
<name>A0ABD1MK15_9FABA</name>
<dbReference type="Proteomes" id="UP001603857">
    <property type="component" value="Unassembled WGS sequence"/>
</dbReference>
<evidence type="ECO:0000256" key="1">
    <source>
        <dbReference type="SAM" id="MobiDB-lite"/>
    </source>
</evidence>
<feature type="compositionally biased region" description="Pro residues" evidence="1">
    <location>
        <begin position="96"/>
        <end position="105"/>
    </location>
</feature>
<sequence length="238" mass="26471">MGWRANSPTNLFRHSKSSLHPQGPRATPTPPPRKPREPPPHHSPASASHPRLHPRPPRATPTARATPTSRRSPASHRHLHATLASHPQTSSLVCPCRPPPPPSEPPRATARFLRAPPLATPALLRACPAGHPHLHAIHRDPDPLRPSPTTVTLIHPRPKPHHRHPDPSSTTDSHSGANQAEDEEKPTKQNEEVEEGSNLSTRRKRSHNRVEERRQSWDKRKSLAERKAVTGGRERQSK</sequence>
<reference evidence="2 3" key="1">
    <citation type="submission" date="2024-08" db="EMBL/GenBank/DDBJ databases">
        <title>Insights into the chromosomal genome structure of Flemingia macrophylla.</title>
        <authorList>
            <person name="Ding Y."/>
            <person name="Zhao Y."/>
            <person name="Bi W."/>
            <person name="Wu M."/>
            <person name="Zhao G."/>
            <person name="Gong Y."/>
            <person name="Li W."/>
            <person name="Zhang P."/>
        </authorList>
    </citation>
    <scope>NUCLEOTIDE SEQUENCE [LARGE SCALE GENOMIC DNA]</scope>
    <source>
        <strain evidence="2">DYQJB</strain>
        <tissue evidence="2">Leaf</tissue>
    </source>
</reference>
<feature type="compositionally biased region" description="Basic and acidic residues" evidence="1">
    <location>
        <begin position="208"/>
        <end position="238"/>
    </location>
</feature>
<evidence type="ECO:0000313" key="2">
    <source>
        <dbReference type="EMBL" id="KAL2336142.1"/>
    </source>
</evidence>
<proteinExistence type="predicted"/>
<keyword evidence="3" id="KW-1185">Reference proteome</keyword>
<gene>
    <name evidence="2" type="ORF">Fmac_010588</name>
</gene>
<feature type="compositionally biased region" description="Polar residues" evidence="1">
    <location>
        <begin position="1"/>
        <end position="12"/>
    </location>
</feature>
<feature type="region of interest" description="Disordered" evidence="1">
    <location>
        <begin position="1"/>
        <end position="112"/>
    </location>
</feature>
<organism evidence="2 3">
    <name type="scientific">Flemingia macrophylla</name>
    <dbReference type="NCBI Taxonomy" id="520843"/>
    <lineage>
        <taxon>Eukaryota</taxon>
        <taxon>Viridiplantae</taxon>
        <taxon>Streptophyta</taxon>
        <taxon>Embryophyta</taxon>
        <taxon>Tracheophyta</taxon>
        <taxon>Spermatophyta</taxon>
        <taxon>Magnoliopsida</taxon>
        <taxon>eudicotyledons</taxon>
        <taxon>Gunneridae</taxon>
        <taxon>Pentapetalae</taxon>
        <taxon>rosids</taxon>
        <taxon>fabids</taxon>
        <taxon>Fabales</taxon>
        <taxon>Fabaceae</taxon>
        <taxon>Papilionoideae</taxon>
        <taxon>50 kb inversion clade</taxon>
        <taxon>NPAAA clade</taxon>
        <taxon>indigoferoid/millettioid clade</taxon>
        <taxon>Phaseoleae</taxon>
        <taxon>Flemingia</taxon>
    </lineage>
</organism>
<protein>
    <submittedName>
        <fullName evidence="2">Uncharacterized protein</fullName>
    </submittedName>
</protein>
<dbReference type="EMBL" id="JBGMDY010000004">
    <property type="protein sequence ID" value="KAL2336142.1"/>
    <property type="molecule type" value="Genomic_DNA"/>
</dbReference>
<feature type="region of interest" description="Disordered" evidence="1">
    <location>
        <begin position="130"/>
        <end position="238"/>
    </location>
</feature>
<feature type="compositionally biased region" description="Low complexity" evidence="1">
    <location>
        <begin position="60"/>
        <end position="72"/>
    </location>
</feature>
<feature type="compositionally biased region" description="Polar residues" evidence="1">
    <location>
        <begin position="167"/>
        <end position="178"/>
    </location>
</feature>
<dbReference type="AlphaFoldDB" id="A0ABD1MK15"/>